<dbReference type="PANTHER" id="PTHR11731">
    <property type="entry name" value="PROTEASE FAMILY S9B,C DIPEPTIDYL-PEPTIDASE IV-RELATED"/>
    <property type="match status" value="1"/>
</dbReference>
<name>A0A0H4PZM3_9BACT</name>
<reference evidence="3 4" key="1">
    <citation type="submission" date="2015-07" db="EMBL/GenBank/DDBJ databases">
        <authorList>
            <person name="Kim K.M."/>
        </authorList>
    </citation>
    <scope>NUCLEOTIDE SEQUENCE [LARGE SCALE GENOMIC DNA]</scope>
    <source>
        <strain evidence="3 4">KCTC 12363</strain>
    </source>
</reference>
<dbReference type="InterPro" id="IPR029058">
    <property type="entry name" value="AB_hydrolase_fold"/>
</dbReference>
<evidence type="ECO:0000259" key="2">
    <source>
        <dbReference type="Pfam" id="PF00326"/>
    </source>
</evidence>
<keyword evidence="1" id="KW-0732">Signal</keyword>
<evidence type="ECO:0000313" key="3">
    <source>
        <dbReference type="EMBL" id="AKP53862.1"/>
    </source>
</evidence>
<dbReference type="InterPro" id="IPR050278">
    <property type="entry name" value="Serine_Prot_S9B/DPPIV"/>
</dbReference>
<feature type="signal peptide" evidence="1">
    <location>
        <begin position="1"/>
        <end position="18"/>
    </location>
</feature>
<dbReference type="KEGG" id="camu:CA2015_4524"/>
<feature type="domain" description="Peptidase S9 prolyl oligopeptidase catalytic" evidence="2">
    <location>
        <begin position="730"/>
        <end position="902"/>
    </location>
</feature>
<protein>
    <submittedName>
        <fullName evidence="3">Putative acylaminoacyl-peptidase</fullName>
    </submittedName>
</protein>
<dbReference type="EMBL" id="CP012040">
    <property type="protein sequence ID" value="AKP53862.1"/>
    <property type="molecule type" value="Genomic_DNA"/>
</dbReference>
<dbReference type="GO" id="GO:0008236">
    <property type="term" value="F:serine-type peptidase activity"/>
    <property type="evidence" value="ECO:0007669"/>
    <property type="project" value="InterPro"/>
</dbReference>
<dbReference type="GO" id="GO:0006508">
    <property type="term" value="P:proteolysis"/>
    <property type="evidence" value="ECO:0007669"/>
    <property type="project" value="InterPro"/>
</dbReference>
<dbReference type="Gene3D" id="3.40.50.1820">
    <property type="entry name" value="alpha/beta hydrolase"/>
    <property type="match status" value="1"/>
</dbReference>
<dbReference type="InterPro" id="IPR011042">
    <property type="entry name" value="6-blade_b-propeller_TolB-like"/>
</dbReference>
<evidence type="ECO:0000313" key="4">
    <source>
        <dbReference type="Proteomes" id="UP000036520"/>
    </source>
</evidence>
<evidence type="ECO:0000256" key="1">
    <source>
        <dbReference type="SAM" id="SignalP"/>
    </source>
</evidence>
<dbReference type="OrthoDB" id="9812921at2"/>
<gene>
    <name evidence="3" type="ORF">CA2015_4524</name>
</gene>
<accession>A0A0H4PZM3</accession>
<feature type="chain" id="PRO_5005208299" evidence="1">
    <location>
        <begin position="19"/>
        <end position="929"/>
    </location>
</feature>
<dbReference type="SUPFAM" id="SSF53474">
    <property type="entry name" value="alpha/beta-Hydrolases"/>
    <property type="match status" value="1"/>
</dbReference>
<dbReference type="InterPro" id="IPR001375">
    <property type="entry name" value="Peptidase_S9_cat"/>
</dbReference>
<dbReference type="Proteomes" id="UP000036520">
    <property type="component" value="Chromosome"/>
</dbReference>
<dbReference type="Pfam" id="PF00326">
    <property type="entry name" value="Peptidase_S9"/>
    <property type="match status" value="1"/>
</dbReference>
<dbReference type="GO" id="GO:0008239">
    <property type="term" value="F:dipeptidyl-peptidase activity"/>
    <property type="evidence" value="ECO:0007669"/>
    <property type="project" value="TreeGrafter"/>
</dbReference>
<dbReference type="SUPFAM" id="SSF82171">
    <property type="entry name" value="DPP6 N-terminal domain-like"/>
    <property type="match status" value="1"/>
</dbReference>
<dbReference type="AlphaFoldDB" id="A0A0H4PZM3"/>
<keyword evidence="4" id="KW-1185">Reference proteome</keyword>
<sequence>MRFYTLIIFLFLAFNVAAQQTKRSLSHQDYDSWESISNKKFSKNGEWVAIEISLQDGDGRLQLSNTSGNKQKIIVPRASQTSFSEKSQWLLGLISPEKDSLRQLKLRKVDKEDFPKDSLLLVNLKSGEKTKVPEVSGVKVPKKVKTWYAYHTSVKIEKDTSYNEVKKSKAEDKSFNLTVNNFADEKSFTFEKVLDYGFSDDGQKMFLVKVGDAEIDKSKMVSILNLETGNENILVDHLTSFKSPVFSSDAEKFAFLGSATEEKEEEKGFQLYFLGAEGDLKSWENIPDQLDNKISEHFSPSFSNSGELLFFGWNPSPEKYAYEADTSILEEERVSLDIWGWQDKEIQPMQLKNLKDKEKESQVAVYQINSDKIQVYKDTKSSQIHFNRFKKGNWAIIRNDDHYRRAYSWDIQIAEDLSSINLYTGEVHLLANEVIGNPKLSPAGKFVYWYNAPDSSWQAIHLESKERISLTSGIKEAMFNELHDSPSLPGSYGSPGWTANDEHFLVYDRFDVWKIDPFDLNKAKNLTRENKENNKMTFRLMNLDPEKDYYDLSEDMVLKGFENTTKNSGFFLGDWKGNHKPKALVFGPASYNGLKVAESKKRYIYQKSTFKSSPDVYYATTGFHKEERLSQINKQQEEINWGDVELVDYLTSEGDSMNGLLFKPENFNPEKKYPMMVYFYERRSDALPQYYSPVPSASIINIPYFVSNEYLVFVPDIKYKIGLPGPSAFDCIVPGVQAMVAKGFVGKDNIGIQGQSWGGYQVAYIVTQTNMFKAAGAGAPVVNMTSAYGGIRWGTGMSRMFQYEQTQSRIGGTLWEKPLYYIENSPLFFTDRVKTPVLIMHNDKDGAVPWYQGIEFFMALKRNNVPSWLLVYNGEDHNLKERKNKKDLSIRLSQFFDHYLKGEKAPLWMTEGLPAIEKGKNLKYELSAD</sequence>
<dbReference type="RefSeq" id="WP_048643918.1">
    <property type="nucleotide sequence ID" value="NZ_CP012040.1"/>
</dbReference>
<dbReference type="Gene3D" id="2.120.10.30">
    <property type="entry name" value="TolB, C-terminal domain"/>
    <property type="match status" value="1"/>
</dbReference>
<dbReference type="PATRIC" id="fig|320787.5.peg.4961"/>
<dbReference type="PANTHER" id="PTHR11731:SF193">
    <property type="entry name" value="DIPEPTIDYL PEPTIDASE 9"/>
    <property type="match status" value="1"/>
</dbReference>
<proteinExistence type="predicted"/>
<dbReference type="STRING" id="320787.CA2015_4524"/>
<organism evidence="3 4">
    <name type="scientific">Cyclobacterium amurskyense</name>
    <dbReference type="NCBI Taxonomy" id="320787"/>
    <lineage>
        <taxon>Bacteria</taxon>
        <taxon>Pseudomonadati</taxon>
        <taxon>Bacteroidota</taxon>
        <taxon>Cytophagia</taxon>
        <taxon>Cytophagales</taxon>
        <taxon>Cyclobacteriaceae</taxon>
        <taxon>Cyclobacterium</taxon>
    </lineage>
</organism>